<evidence type="ECO:0000256" key="4">
    <source>
        <dbReference type="ARBA" id="ARBA00023136"/>
    </source>
</evidence>
<keyword evidence="4 8" id="KW-0472">Membrane</keyword>
<keyword evidence="11" id="KW-1185">Reference proteome</keyword>
<comment type="subcellular location">
    <subcellularLocation>
        <location evidence="1">Endomembrane system</location>
        <topology evidence="1">Multi-pass membrane protein</topology>
    </subcellularLocation>
</comment>
<dbReference type="KEGG" id="tpla:ElP_60790"/>
<evidence type="ECO:0000256" key="2">
    <source>
        <dbReference type="ARBA" id="ARBA00022692"/>
    </source>
</evidence>
<keyword evidence="6" id="KW-0456">Lyase</keyword>
<evidence type="ECO:0000256" key="3">
    <source>
        <dbReference type="ARBA" id="ARBA00022989"/>
    </source>
</evidence>
<dbReference type="OrthoDB" id="341137at2"/>
<keyword evidence="3 8" id="KW-1133">Transmembrane helix</keyword>
<sequence>MRWPARLPSRRRAVSLDCMETHRDVDDRPSPGAVAERSPSTGSRTTRTATAKAGRLLFGPVDVAALVYFRVVFGLVMLWEVAGFLRFGWVRQLFLDPIYLFTYPGFGWVRPWPEKWMHLHFYGMGLAAAMIAAGLYYRLASVLFFLGFSYVFLLDQCLYQNHFYLIVLLSGLMPLLPANRDFSADVRMLPWIRRRWVPAWTLGILRAQLGLVYFFGGVAKLNGDWLRGEPMRSWLAIHAGAPVVGPWLSERWVVLGFSYGGLLLDLLAAPMLLWGRTRAFAALVLLAFHLTNAALFEIGIFPWFMILATPIFFPSTSLRPLFGGRREPAPDELPDVPSRRSRRVMAALIGLYLGLQVLIPLRHHLYPGDVNWTEEGHRFSWHMKLRDKSGDIRFVVTDPGTGRSAVVNPADFLSPRQEAKMAIRPHMIRQFAHYLADFYGEAGVPGVEVRALAVASLNGRPPQKLVDDRVDLAAQPRAIGPAPWIVPLEGGPIPIGGGQR</sequence>
<dbReference type="PANTHER" id="PTHR12639">
    <property type="entry name" value="VITAMIN K-DEPENDENT GAMMA-CARBOXYLASE"/>
    <property type="match status" value="1"/>
</dbReference>
<evidence type="ECO:0000256" key="8">
    <source>
        <dbReference type="SAM" id="Phobius"/>
    </source>
</evidence>
<feature type="compositionally biased region" description="Low complexity" evidence="7">
    <location>
        <begin position="37"/>
        <end position="47"/>
    </location>
</feature>
<dbReference type="PANTHER" id="PTHR12639:SF7">
    <property type="entry name" value="HTTM DOMAIN-CONTAINING PROTEIN"/>
    <property type="match status" value="1"/>
</dbReference>
<dbReference type="AlphaFoldDB" id="A0A518HBA4"/>
<dbReference type="Proteomes" id="UP000317835">
    <property type="component" value="Chromosome"/>
</dbReference>
<proteinExistence type="predicted"/>
<accession>A0A518HBA4</accession>
<feature type="transmembrane region" description="Helical" evidence="8">
    <location>
        <begin position="280"/>
        <end position="313"/>
    </location>
</feature>
<evidence type="ECO:0000256" key="7">
    <source>
        <dbReference type="SAM" id="MobiDB-lite"/>
    </source>
</evidence>
<name>A0A518HBA4_9BACT</name>
<dbReference type="Pfam" id="PF22777">
    <property type="entry name" value="VKGC_lumenal_dom"/>
    <property type="match status" value="1"/>
</dbReference>
<feature type="transmembrane region" description="Helical" evidence="8">
    <location>
        <begin position="197"/>
        <end position="216"/>
    </location>
</feature>
<dbReference type="InterPro" id="IPR007782">
    <property type="entry name" value="VKG_COase"/>
</dbReference>
<feature type="region of interest" description="Disordered" evidence="7">
    <location>
        <begin position="22"/>
        <end position="47"/>
    </location>
</feature>
<protein>
    <submittedName>
        <fullName evidence="10">Vitamin K-dependent gamma-carboxylase</fullName>
    </submittedName>
</protein>
<reference evidence="10 11" key="1">
    <citation type="submission" date="2019-02" db="EMBL/GenBank/DDBJ databases">
        <title>Deep-cultivation of Planctomycetes and their phenomic and genomic characterization uncovers novel biology.</title>
        <authorList>
            <person name="Wiegand S."/>
            <person name="Jogler M."/>
            <person name="Boedeker C."/>
            <person name="Pinto D."/>
            <person name="Vollmers J."/>
            <person name="Rivas-Marin E."/>
            <person name="Kohn T."/>
            <person name="Peeters S.H."/>
            <person name="Heuer A."/>
            <person name="Rast P."/>
            <person name="Oberbeckmann S."/>
            <person name="Bunk B."/>
            <person name="Jeske O."/>
            <person name="Meyerdierks A."/>
            <person name="Storesund J.E."/>
            <person name="Kallscheuer N."/>
            <person name="Luecker S."/>
            <person name="Lage O.M."/>
            <person name="Pohl T."/>
            <person name="Merkel B.J."/>
            <person name="Hornburger P."/>
            <person name="Mueller R.-W."/>
            <person name="Bruemmer F."/>
            <person name="Labrenz M."/>
            <person name="Spormann A.M."/>
            <person name="Op den Camp H."/>
            <person name="Overmann J."/>
            <person name="Amann R."/>
            <person name="Jetten M.S.M."/>
            <person name="Mascher T."/>
            <person name="Medema M.H."/>
            <person name="Devos D.P."/>
            <person name="Kaster A.-K."/>
            <person name="Ovreas L."/>
            <person name="Rohde M."/>
            <person name="Galperin M.Y."/>
            <person name="Jogler C."/>
        </authorList>
    </citation>
    <scope>NUCLEOTIDE SEQUENCE [LARGE SCALE GENOMIC DNA]</scope>
    <source>
        <strain evidence="10 11">ElP</strain>
    </source>
</reference>
<gene>
    <name evidence="10" type="ORF">ElP_60790</name>
</gene>
<evidence type="ECO:0000313" key="10">
    <source>
        <dbReference type="EMBL" id="QDV38130.1"/>
    </source>
</evidence>
<feature type="transmembrane region" description="Helical" evidence="8">
    <location>
        <begin position="56"/>
        <end position="77"/>
    </location>
</feature>
<evidence type="ECO:0000259" key="9">
    <source>
        <dbReference type="SMART" id="SM00752"/>
    </source>
</evidence>
<evidence type="ECO:0000256" key="5">
    <source>
        <dbReference type="ARBA" id="ARBA00023157"/>
    </source>
</evidence>
<evidence type="ECO:0000256" key="6">
    <source>
        <dbReference type="ARBA" id="ARBA00023239"/>
    </source>
</evidence>
<keyword evidence="5" id="KW-1015">Disulfide bond</keyword>
<keyword evidence="2 8" id="KW-0812">Transmembrane</keyword>
<evidence type="ECO:0000256" key="1">
    <source>
        <dbReference type="ARBA" id="ARBA00004127"/>
    </source>
</evidence>
<feature type="transmembrane region" description="Helical" evidence="8">
    <location>
        <begin position="158"/>
        <end position="176"/>
    </location>
</feature>
<dbReference type="InterPro" id="IPR011020">
    <property type="entry name" value="HTTM-like"/>
</dbReference>
<dbReference type="EMBL" id="CP036426">
    <property type="protein sequence ID" value="QDV38130.1"/>
    <property type="molecule type" value="Genomic_DNA"/>
</dbReference>
<dbReference type="GO" id="GO:0008488">
    <property type="term" value="F:gamma-glutamyl carboxylase activity"/>
    <property type="evidence" value="ECO:0007669"/>
    <property type="project" value="InterPro"/>
</dbReference>
<dbReference type="InterPro" id="IPR053935">
    <property type="entry name" value="VKGC_lumenal_dom"/>
</dbReference>
<dbReference type="GO" id="GO:0019842">
    <property type="term" value="F:vitamin binding"/>
    <property type="evidence" value="ECO:0007669"/>
    <property type="project" value="TreeGrafter"/>
</dbReference>
<dbReference type="SMART" id="SM00752">
    <property type="entry name" value="HTTM"/>
    <property type="match status" value="1"/>
</dbReference>
<feature type="transmembrane region" description="Helical" evidence="8">
    <location>
        <begin position="252"/>
        <end position="273"/>
    </location>
</feature>
<organism evidence="10 11">
    <name type="scientific">Tautonia plasticadhaerens</name>
    <dbReference type="NCBI Taxonomy" id="2527974"/>
    <lineage>
        <taxon>Bacteria</taxon>
        <taxon>Pseudomonadati</taxon>
        <taxon>Planctomycetota</taxon>
        <taxon>Planctomycetia</taxon>
        <taxon>Isosphaerales</taxon>
        <taxon>Isosphaeraceae</taxon>
        <taxon>Tautonia</taxon>
    </lineage>
</organism>
<evidence type="ECO:0000313" key="11">
    <source>
        <dbReference type="Proteomes" id="UP000317835"/>
    </source>
</evidence>
<feature type="transmembrane region" description="Helical" evidence="8">
    <location>
        <begin position="121"/>
        <end position="152"/>
    </location>
</feature>
<dbReference type="InterPro" id="IPR053934">
    <property type="entry name" value="HTTM_dom"/>
</dbReference>
<feature type="domain" description="HTTM-like" evidence="9">
    <location>
        <begin position="58"/>
        <end position="317"/>
    </location>
</feature>
<dbReference type="GO" id="GO:0012505">
    <property type="term" value="C:endomembrane system"/>
    <property type="evidence" value="ECO:0007669"/>
    <property type="project" value="UniProtKB-SubCell"/>
</dbReference>
<dbReference type="Pfam" id="PF05090">
    <property type="entry name" value="HTTM"/>
    <property type="match status" value="1"/>
</dbReference>
<feature type="transmembrane region" description="Helical" evidence="8">
    <location>
        <begin position="89"/>
        <end position="109"/>
    </location>
</feature>